<feature type="binding site" evidence="5">
    <location>
        <position position="302"/>
    </location>
    <ligand>
        <name>substrate</name>
    </ligand>
</feature>
<feature type="binding site" evidence="5">
    <location>
        <position position="316"/>
    </location>
    <ligand>
        <name>substrate</name>
    </ligand>
</feature>
<feature type="domain" description="PARG helical" evidence="7">
    <location>
        <begin position="148"/>
        <end position="260"/>
    </location>
</feature>
<dbReference type="Pfam" id="PF05028">
    <property type="entry name" value="PARG_cat_C"/>
    <property type="match status" value="1"/>
</dbReference>
<evidence type="ECO:0000256" key="3">
    <source>
        <dbReference type="ARBA" id="ARBA00022801"/>
    </source>
</evidence>
<feature type="active site" evidence="4">
    <location>
        <position position="317"/>
    </location>
</feature>
<keyword evidence="3" id="KW-0378">Hydrolase</keyword>
<dbReference type="GO" id="GO:1990966">
    <property type="term" value="P:ATP generation from poly-ADP-D-ribose"/>
    <property type="evidence" value="ECO:0007669"/>
    <property type="project" value="TreeGrafter"/>
</dbReference>
<evidence type="ECO:0000256" key="5">
    <source>
        <dbReference type="PIRSR" id="PIRSR607724-2"/>
    </source>
</evidence>
<comment type="caution">
    <text evidence="8">The sequence shown here is derived from an EMBL/GenBank/DDBJ whole genome shotgun (WGS) entry which is preliminary data.</text>
</comment>
<gene>
    <name evidence="8" type="ORF">XAT740_LOCUS39246</name>
</gene>
<accession>A0A815SRS3</accession>
<dbReference type="Proteomes" id="UP000663828">
    <property type="component" value="Unassembled WGS sequence"/>
</dbReference>
<feature type="active site" evidence="4">
    <location>
        <position position="318"/>
    </location>
</feature>
<dbReference type="PANTHER" id="PTHR12837:SF15">
    <property type="entry name" value="POLY(ADP-RIBOSE) GLYCOHYDROLASE"/>
    <property type="match status" value="1"/>
</dbReference>
<dbReference type="PANTHER" id="PTHR12837">
    <property type="entry name" value="POLY ADP-RIBOSE GLYCOHYDROLASE"/>
    <property type="match status" value="1"/>
</dbReference>
<dbReference type="GO" id="GO:0005975">
    <property type="term" value="P:carbohydrate metabolic process"/>
    <property type="evidence" value="ECO:0007669"/>
    <property type="project" value="InterPro"/>
</dbReference>
<name>A0A815SRS3_ADIRI</name>
<keyword evidence="9" id="KW-1185">Reference proteome</keyword>
<dbReference type="InterPro" id="IPR048362">
    <property type="entry name" value="PARG_helical"/>
</dbReference>
<evidence type="ECO:0000313" key="8">
    <source>
        <dbReference type="EMBL" id="CAF1493876.1"/>
    </source>
</evidence>
<feature type="binding site" evidence="5">
    <location>
        <position position="357"/>
    </location>
    <ligand>
        <name>substrate</name>
    </ligand>
</feature>
<evidence type="ECO:0000313" key="9">
    <source>
        <dbReference type="Proteomes" id="UP000663828"/>
    </source>
</evidence>
<reference evidence="8" key="1">
    <citation type="submission" date="2021-02" db="EMBL/GenBank/DDBJ databases">
        <authorList>
            <person name="Nowell W R."/>
        </authorList>
    </citation>
    <scope>NUCLEOTIDE SEQUENCE</scope>
</reference>
<protein>
    <recommendedName>
        <fullName evidence="2">poly(ADP-ribose) glycohydrolase</fullName>
        <ecNumber evidence="2">3.2.1.143</ecNumber>
    </recommendedName>
</protein>
<evidence type="ECO:0000256" key="4">
    <source>
        <dbReference type="PIRSR" id="PIRSR607724-1"/>
    </source>
</evidence>
<dbReference type="AlphaFoldDB" id="A0A815SRS3"/>
<sequence length="522" mass="59832">MAHQDSSLQATEPAEFRGVPLDDIPNLFKQPPLLVDMQDIRDPAHAFLIKPFAYDPSKPDNEPEPIHAAGVYVDKWDDDHVRLPCSPYNLTNKNNPKWSIIQNALIYLQQKCVENIASVYDIKETIENCNGAQFDIGCLEHLLDKVYKEDERAHFMTKVLPEMISFALNVDTICTEPPILLRIGGNRALTFSQRQAASLLACAFFCLFPRQSHGHTYQSINFNKLFEHGPPWKLEKLKCLLHYFWRVTQNMPKGVLTLRRFTLPDQWRPNWTESQTPMCSLHVNKNTTIEDMAGLLQIDFANEFIGGGVMGDGIVQEEIRFTICPEMLISLLVGEVMQANECIFLFGCEQYVSYSGYADTFRAKDDFVDNTGRDNWGRRLCHVVAMDAICFSNPCDQYFPACIGRELDKAFTCFRLPRSYEQRVYGIATGNWGCGAFRGNKELKAIIQIMAASEARRPLAYATWHDQNLMDSLWTVYECLLRQQATVRDISKYLLEYVTRRPQLSLFDFIRTTPISSLQIKP</sequence>
<organism evidence="8 9">
    <name type="scientific">Adineta ricciae</name>
    <name type="common">Rotifer</name>
    <dbReference type="NCBI Taxonomy" id="249248"/>
    <lineage>
        <taxon>Eukaryota</taxon>
        <taxon>Metazoa</taxon>
        <taxon>Spiralia</taxon>
        <taxon>Gnathifera</taxon>
        <taxon>Rotifera</taxon>
        <taxon>Eurotatoria</taxon>
        <taxon>Bdelloidea</taxon>
        <taxon>Adinetida</taxon>
        <taxon>Adinetidae</taxon>
        <taxon>Adineta</taxon>
    </lineage>
</organism>
<evidence type="ECO:0000259" key="6">
    <source>
        <dbReference type="Pfam" id="PF05028"/>
    </source>
</evidence>
<dbReference type="GO" id="GO:0005737">
    <property type="term" value="C:cytoplasm"/>
    <property type="evidence" value="ECO:0007669"/>
    <property type="project" value="TreeGrafter"/>
</dbReference>
<dbReference type="InterPro" id="IPR007724">
    <property type="entry name" value="Poly_GlycHdrlase"/>
</dbReference>
<evidence type="ECO:0000259" key="7">
    <source>
        <dbReference type="Pfam" id="PF20811"/>
    </source>
</evidence>
<evidence type="ECO:0000256" key="1">
    <source>
        <dbReference type="ARBA" id="ARBA00009545"/>
    </source>
</evidence>
<dbReference type="Pfam" id="PF20811">
    <property type="entry name" value="PARG_cat_N"/>
    <property type="match status" value="1"/>
</dbReference>
<feature type="active site" evidence="4">
    <location>
        <position position="299"/>
    </location>
</feature>
<proteinExistence type="inferred from homology"/>
<dbReference type="GO" id="GO:0005634">
    <property type="term" value="C:nucleus"/>
    <property type="evidence" value="ECO:0007669"/>
    <property type="project" value="TreeGrafter"/>
</dbReference>
<evidence type="ECO:0000256" key="2">
    <source>
        <dbReference type="ARBA" id="ARBA00012255"/>
    </source>
</evidence>
<comment type="similarity">
    <text evidence="1">Belongs to the poly(ADP-ribose) glycohydrolase family.</text>
</comment>
<feature type="domain" description="PARG catalytic Macro" evidence="6">
    <location>
        <begin position="269"/>
        <end position="470"/>
    </location>
</feature>
<dbReference type="EMBL" id="CAJNOR010004327">
    <property type="protein sequence ID" value="CAF1493876.1"/>
    <property type="molecule type" value="Genomic_DNA"/>
</dbReference>
<dbReference type="InterPro" id="IPR046372">
    <property type="entry name" value="PARG_cat_C"/>
</dbReference>
<dbReference type="EC" id="3.2.1.143" evidence="2"/>
<dbReference type="GO" id="GO:0006282">
    <property type="term" value="P:regulation of DNA repair"/>
    <property type="evidence" value="ECO:0007669"/>
    <property type="project" value="InterPro"/>
</dbReference>
<dbReference type="GO" id="GO:0009225">
    <property type="term" value="P:nucleotide-sugar metabolic process"/>
    <property type="evidence" value="ECO:0007669"/>
    <property type="project" value="TreeGrafter"/>
</dbReference>
<dbReference type="GO" id="GO:0004649">
    <property type="term" value="F:poly(ADP-ribose) glycohydrolase activity"/>
    <property type="evidence" value="ECO:0007669"/>
    <property type="project" value="UniProtKB-EC"/>
</dbReference>